<dbReference type="Pfam" id="PF00505">
    <property type="entry name" value="HMG_box"/>
    <property type="match status" value="1"/>
</dbReference>
<keyword evidence="2 3" id="KW-0539">Nucleus</keyword>
<dbReference type="GO" id="GO:0005634">
    <property type="term" value="C:nucleus"/>
    <property type="evidence" value="ECO:0007669"/>
    <property type="project" value="UniProtKB-UniRule"/>
</dbReference>
<dbReference type="STRING" id="5364.A0A5C3MMA4"/>
<feature type="DNA-binding region" description="HMG box" evidence="3">
    <location>
        <begin position="82"/>
        <end position="151"/>
    </location>
</feature>
<dbReference type="GO" id="GO:0000981">
    <property type="term" value="F:DNA-binding transcription factor activity, RNA polymerase II-specific"/>
    <property type="evidence" value="ECO:0007669"/>
    <property type="project" value="TreeGrafter"/>
</dbReference>
<feature type="compositionally biased region" description="Polar residues" evidence="4">
    <location>
        <begin position="19"/>
        <end position="45"/>
    </location>
</feature>
<evidence type="ECO:0000256" key="1">
    <source>
        <dbReference type="ARBA" id="ARBA00023125"/>
    </source>
</evidence>
<dbReference type="PANTHER" id="PTHR45789">
    <property type="entry name" value="FI18025P1"/>
    <property type="match status" value="1"/>
</dbReference>
<proteinExistence type="predicted"/>
<dbReference type="InterPro" id="IPR036910">
    <property type="entry name" value="HMG_box_dom_sf"/>
</dbReference>
<dbReference type="InterPro" id="IPR051356">
    <property type="entry name" value="SOX/SOX-like_TF"/>
</dbReference>
<evidence type="ECO:0000259" key="5">
    <source>
        <dbReference type="PROSITE" id="PS50118"/>
    </source>
</evidence>
<evidence type="ECO:0000256" key="2">
    <source>
        <dbReference type="ARBA" id="ARBA00023242"/>
    </source>
</evidence>
<keyword evidence="7" id="KW-1185">Reference proteome</keyword>
<dbReference type="InterPro" id="IPR009071">
    <property type="entry name" value="HMG_box_dom"/>
</dbReference>
<dbReference type="Proteomes" id="UP000305948">
    <property type="component" value="Unassembled WGS sequence"/>
</dbReference>
<dbReference type="PROSITE" id="PS50118">
    <property type="entry name" value="HMG_BOX_2"/>
    <property type="match status" value="1"/>
</dbReference>
<dbReference type="GO" id="GO:0000978">
    <property type="term" value="F:RNA polymerase II cis-regulatory region sequence-specific DNA binding"/>
    <property type="evidence" value="ECO:0007669"/>
    <property type="project" value="TreeGrafter"/>
</dbReference>
<sequence>MPAERTKHSRRNGVDGVQLTWTTPVEPSTPQAIAFASNLTPDTFNESPPPESLPESTLFPAPDGSGDSPRPTHTKKKPDNHIPRPPNAFILFRSAFIKNQHVSSDVETNHSTLSKIIGLTWQNLPHEERQVWHAKAKAALDEHKRRFPEYAFRPLHTKSKGAPTAKRKVREVGPKDIKRCEKIAELLVQGKKGEELDSAVREFDRHHVPEIVTRFEAPLTARAYRRSSSAPAPDTAYSKAPDFLVPSSPDSKPLRACSTQPIHPSRNSSPAPTYYESDAPSPLGSDATSEADAYYDGYQHAPSPDYAFTSSIDPSFNFGSFSFAGTTPAPDAPCDPLVKVPEVQHPNLYSPEPAPVMPCPTTFEGTLTIDTSFVDTWNPVASPVPSIPSTPQCFSAMQPSPYGPLSPCEPLSPVDSLPQISGFNYASYQYALESSMQSFDNNQQMPSYYDFNNGFSNAAQMNGAPYFAPQYAPSDKDQYIPQEQKPDLPHLNTNTSTFAVSAY</sequence>
<feature type="region of interest" description="Disordered" evidence="4">
    <location>
        <begin position="226"/>
        <end position="289"/>
    </location>
</feature>
<accession>A0A5C3MMA4</accession>
<protein>
    <recommendedName>
        <fullName evidence="5">HMG box domain-containing protein</fullName>
    </recommendedName>
</protein>
<gene>
    <name evidence="6" type="ORF">OE88DRAFT_1667529</name>
</gene>
<dbReference type="SUPFAM" id="SSF47095">
    <property type="entry name" value="HMG-box"/>
    <property type="match status" value="1"/>
</dbReference>
<feature type="compositionally biased region" description="Basic and acidic residues" evidence="4">
    <location>
        <begin position="474"/>
        <end position="488"/>
    </location>
</feature>
<dbReference type="EMBL" id="ML213529">
    <property type="protein sequence ID" value="TFK46522.1"/>
    <property type="molecule type" value="Genomic_DNA"/>
</dbReference>
<keyword evidence="1 3" id="KW-0238">DNA-binding</keyword>
<dbReference type="OrthoDB" id="6247875at2759"/>
<dbReference type="PANTHER" id="PTHR45789:SF2">
    <property type="entry name" value="FI18025P1"/>
    <property type="match status" value="1"/>
</dbReference>
<name>A0A5C3MMA4_9AGAM</name>
<feature type="domain" description="HMG box" evidence="5">
    <location>
        <begin position="82"/>
        <end position="151"/>
    </location>
</feature>
<feature type="region of interest" description="Disordered" evidence="4">
    <location>
        <begin position="1"/>
        <end position="85"/>
    </location>
</feature>
<dbReference type="AlphaFoldDB" id="A0A5C3MMA4"/>
<evidence type="ECO:0000256" key="3">
    <source>
        <dbReference type="PROSITE-ProRule" id="PRU00267"/>
    </source>
</evidence>
<feature type="compositionally biased region" description="Polar residues" evidence="4">
    <location>
        <begin position="257"/>
        <end position="271"/>
    </location>
</feature>
<evidence type="ECO:0000256" key="4">
    <source>
        <dbReference type="SAM" id="MobiDB-lite"/>
    </source>
</evidence>
<dbReference type="SMART" id="SM00398">
    <property type="entry name" value="HMG"/>
    <property type="match status" value="1"/>
</dbReference>
<organism evidence="6 7">
    <name type="scientific">Heliocybe sulcata</name>
    <dbReference type="NCBI Taxonomy" id="5364"/>
    <lineage>
        <taxon>Eukaryota</taxon>
        <taxon>Fungi</taxon>
        <taxon>Dikarya</taxon>
        <taxon>Basidiomycota</taxon>
        <taxon>Agaricomycotina</taxon>
        <taxon>Agaricomycetes</taxon>
        <taxon>Gloeophyllales</taxon>
        <taxon>Gloeophyllaceae</taxon>
        <taxon>Heliocybe</taxon>
    </lineage>
</organism>
<dbReference type="CDD" id="cd01389">
    <property type="entry name" value="HMG-box_ROX1-like"/>
    <property type="match status" value="1"/>
</dbReference>
<dbReference type="Gene3D" id="1.10.30.10">
    <property type="entry name" value="High mobility group box domain"/>
    <property type="match status" value="1"/>
</dbReference>
<reference evidence="6 7" key="1">
    <citation type="journal article" date="2019" name="Nat. Ecol. Evol.">
        <title>Megaphylogeny resolves global patterns of mushroom evolution.</title>
        <authorList>
            <person name="Varga T."/>
            <person name="Krizsan K."/>
            <person name="Foldi C."/>
            <person name="Dima B."/>
            <person name="Sanchez-Garcia M."/>
            <person name="Sanchez-Ramirez S."/>
            <person name="Szollosi G.J."/>
            <person name="Szarkandi J.G."/>
            <person name="Papp V."/>
            <person name="Albert L."/>
            <person name="Andreopoulos W."/>
            <person name="Angelini C."/>
            <person name="Antonin V."/>
            <person name="Barry K.W."/>
            <person name="Bougher N.L."/>
            <person name="Buchanan P."/>
            <person name="Buyck B."/>
            <person name="Bense V."/>
            <person name="Catcheside P."/>
            <person name="Chovatia M."/>
            <person name="Cooper J."/>
            <person name="Damon W."/>
            <person name="Desjardin D."/>
            <person name="Finy P."/>
            <person name="Geml J."/>
            <person name="Haridas S."/>
            <person name="Hughes K."/>
            <person name="Justo A."/>
            <person name="Karasinski D."/>
            <person name="Kautmanova I."/>
            <person name="Kiss B."/>
            <person name="Kocsube S."/>
            <person name="Kotiranta H."/>
            <person name="LaButti K.M."/>
            <person name="Lechner B.E."/>
            <person name="Liimatainen K."/>
            <person name="Lipzen A."/>
            <person name="Lukacs Z."/>
            <person name="Mihaltcheva S."/>
            <person name="Morgado L.N."/>
            <person name="Niskanen T."/>
            <person name="Noordeloos M.E."/>
            <person name="Ohm R.A."/>
            <person name="Ortiz-Santana B."/>
            <person name="Ovrebo C."/>
            <person name="Racz N."/>
            <person name="Riley R."/>
            <person name="Savchenko A."/>
            <person name="Shiryaev A."/>
            <person name="Soop K."/>
            <person name="Spirin V."/>
            <person name="Szebenyi C."/>
            <person name="Tomsovsky M."/>
            <person name="Tulloss R.E."/>
            <person name="Uehling J."/>
            <person name="Grigoriev I.V."/>
            <person name="Vagvolgyi C."/>
            <person name="Papp T."/>
            <person name="Martin F.M."/>
            <person name="Miettinen O."/>
            <person name="Hibbett D.S."/>
            <person name="Nagy L.G."/>
        </authorList>
    </citation>
    <scope>NUCLEOTIDE SEQUENCE [LARGE SCALE GENOMIC DNA]</scope>
    <source>
        <strain evidence="6 7">OMC1185</strain>
    </source>
</reference>
<evidence type="ECO:0000313" key="7">
    <source>
        <dbReference type="Proteomes" id="UP000305948"/>
    </source>
</evidence>
<feature type="region of interest" description="Disordered" evidence="4">
    <location>
        <begin position="472"/>
        <end position="493"/>
    </location>
</feature>
<evidence type="ECO:0000313" key="6">
    <source>
        <dbReference type="EMBL" id="TFK46522.1"/>
    </source>
</evidence>